<evidence type="ECO:0000313" key="3">
    <source>
        <dbReference type="Proteomes" id="UP001075354"/>
    </source>
</evidence>
<comment type="caution">
    <text evidence="2">The sequence shown here is derived from an EMBL/GenBank/DDBJ whole genome shotgun (WGS) entry which is preliminary data.</text>
</comment>
<organism evidence="2 3">
    <name type="scientific">Megalurothrips usitatus</name>
    <name type="common">bean blossom thrips</name>
    <dbReference type="NCBI Taxonomy" id="439358"/>
    <lineage>
        <taxon>Eukaryota</taxon>
        <taxon>Metazoa</taxon>
        <taxon>Ecdysozoa</taxon>
        <taxon>Arthropoda</taxon>
        <taxon>Hexapoda</taxon>
        <taxon>Insecta</taxon>
        <taxon>Pterygota</taxon>
        <taxon>Neoptera</taxon>
        <taxon>Paraneoptera</taxon>
        <taxon>Thysanoptera</taxon>
        <taxon>Terebrantia</taxon>
        <taxon>Thripoidea</taxon>
        <taxon>Thripidae</taxon>
        <taxon>Megalurothrips</taxon>
    </lineage>
</organism>
<dbReference type="InterPro" id="IPR011333">
    <property type="entry name" value="SKP1/BTB/POZ_sf"/>
</dbReference>
<feature type="domain" description="BTB" evidence="1">
    <location>
        <begin position="65"/>
        <end position="133"/>
    </location>
</feature>
<dbReference type="CDD" id="cd18186">
    <property type="entry name" value="BTB_POZ_ZBTB_KLHL-like"/>
    <property type="match status" value="1"/>
</dbReference>
<dbReference type="SUPFAM" id="SSF54695">
    <property type="entry name" value="POZ domain"/>
    <property type="match status" value="1"/>
</dbReference>
<gene>
    <name evidence="2" type="ORF">ONE63_005079</name>
</gene>
<dbReference type="PANTHER" id="PTHR24413">
    <property type="entry name" value="SPECKLE-TYPE POZ PROTEIN"/>
    <property type="match status" value="1"/>
</dbReference>
<dbReference type="Proteomes" id="UP001075354">
    <property type="component" value="Chromosome 2"/>
</dbReference>
<dbReference type="PROSITE" id="PS50097">
    <property type="entry name" value="BTB"/>
    <property type="match status" value="1"/>
</dbReference>
<reference evidence="2" key="1">
    <citation type="submission" date="2022-12" db="EMBL/GenBank/DDBJ databases">
        <title>Chromosome-level genome assembly of the bean flower thrips Megalurothrips usitatus.</title>
        <authorList>
            <person name="Ma L."/>
            <person name="Liu Q."/>
            <person name="Li H."/>
            <person name="Cai W."/>
        </authorList>
    </citation>
    <scope>NUCLEOTIDE SEQUENCE</scope>
    <source>
        <strain evidence="2">Cailab_2022a</strain>
    </source>
</reference>
<proteinExistence type="predicted"/>
<dbReference type="InterPro" id="IPR000210">
    <property type="entry name" value="BTB/POZ_dom"/>
</dbReference>
<dbReference type="Pfam" id="PF00651">
    <property type="entry name" value="BTB"/>
    <property type="match status" value="1"/>
</dbReference>
<keyword evidence="3" id="KW-1185">Reference proteome</keyword>
<dbReference type="EMBL" id="JAPTSV010000002">
    <property type="protein sequence ID" value="KAJ1530148.1"/>
    <property type="molecule type" value="Genomic_DNA"/>
</dbReference>
<dbReference type="AlphaFoldDB" id="A0AAV7XYE6"/>
<evidence type="ECO:0000313" key="2">
    <source>
        <dbReference type="EMBL" id="KAJ1530148.1"/>
    </source>
</evidence>
<evidence type="ECO:0000259" key="1">
    <source>
        <dbReference type="PROSITE" id="PS50097"/>
    </source>
</evidence>
<name>A0AAV7XYE6_9NEOP</name>
<accession>A0AAV7XYE6</accession>
<sequence length="231" mass="26065">MRFGPFEDWAPTAALSGNGRLASFIFEYTQEIEGKVTVLDASDPTDASGLHCRRLNTLRERGAFWDVVLSLGSHKFAAHKVILSAGSEVFFTMFSGSFKEATEKQVKITGDYSAAAFEKFLEYMYKGVLSDSSYEELVELLDLSCFYVVESLKKECERRFLRVGASDVLTVLEAVFKKPCIPEEIHVMATRVALDNWDAVVKSPEWNAFQKTYPHATLMLRSFLKLRGSRN</sequence>
<protein>
    <recommendedName>
        <fullName evidence="1">BTB domain-containing protein</fullName>
    </recommendedName>
</protein>
<dbReference type="SMART" id="SM00225">
    <property type="entry name" value="BTB"/>
    <property type="match status" value="1"/>
</dbReference>
<dbReference type="Gene3D" id="3.30.710.10">
    <property type="entry name" value="Potassium Channel Kv1.1, Chain A"/>
    <property type="match status" value="1"/>
</dbReference>